<keyword evidence="3" id="KW-1185">Reference proteome</keyword>
<reference evidence="2 3" key="1">
    <citation type="journal article" date="2018" name="Front. Plant Sci.">
        <title>Red Clover (Trifolium pratense) and Zigzag Clover (T. medium) - A Picture of Genomic Similarities and Differences.</title>
        <authorList>
            <person name="Dluhosova J."/>
            <person name="Istvanek J."/>
            <person name="Nedelnik J."/>
            <person name="Repkova J."/>
        </authorList>
    </citation>
    <scope>NUCLEOTIDE SEQUENCE [LARGE SCALE GENOMIC DNA]</scope>
    <source>
        <strain evidence="3">cv. 10/8</strain>
        <tissue evidence="2">Leaf</tissue>
    </source>
</reference>
<evidence type="ECO:0000256" key="1">
    <source>
        <dbReference type="SAM" id="MobiDB-lite"/>
    </source>
</evidence>
<feature type="non-terminal residue" evidence="2">
    <location>
        <position position="75"/>
    </location>
</feature>
<evidence type="ECO:0000313" key="2">
    <source>
        <dbReference type="EMBL" id="MCI78446.1"/>
    </source>
</evidence>
<organism evidence="2 3">
    <name type="scientific">Trifolium medium</name>
    <dbReference type="NCBI Taxonomy" id="97028"/>
    <lineage>
        <taxon>Eukaryota</taxon>
        <taxon>Viridiplantae</taxon>
        <taxon>Streptophyta</taxon>
        <taxon>Embryophyta</taxon>
        <taxon>Tracheophyta</taxon>
        <taxon>Spermatophyta</taxon>
        <taxon>Magnoliopsida</taxon>
        <taxon>eudicotyledons</taxon>
        <taxon>Gunneridae</taxon>
        <taxon>Pentapetalae</taxon>
        <taxon>rosids</taxon>
        <taxon>fabids</taxon>
        <taxon>Fabales</taxon>
        <taxon>Fabaceae</taxon>
        <taxon>Papilionoideae</taxon>
        <taxon>50 kb inversion clade</taxon>
        <taxon>NPAAA clade</taxon>
        <taxon>Hologalegina</taxon>
        <taxon>IRL clade</taxon>
        <taxon>Trifolieae</taxon>
        <taxon>Trifolium</taxon>
    </lineage>
</organism>
<feature type="region of interest" description="Disordered" evidence="1">
    <location>
        <begin position="17"/>
        <end position="75"/>
    </location>
</feature>
<name>A0A392UR45_9FABA</name>
<accession>A0A392UR45</accession>
<dbReference type="Proteomes" id="UP000265520">
    <property type="component" value="Unassembled WGS sequence"/>
</dbReference>
<gene>
    <name evidence="2" type="ORF">A2U01_0099716</name>
</gene>
<feature type="non-terminal residue" evidence="2">
    <location>
        <position position="1"/>
    </location>
</feature>
<dbReference type="EMBL" id="LXQA010951104">
    <property type="protein sequence ID" value="MCI78446.1"/>
    <property type="molecule type" value="Genomic_DNA"/>
</dbReference>
<dbReference type="AlphaFoldDB" id="A0A392UR45"/>
<comment type="caution">
    <text evidence="2">The sequence shown here is derived from an EMBL/GenBank/DDBJ whole genome shotgun (WGS) entry which is preliminary data.</text>
</comment>
<sequence>SQPPAESQPVVTTIELSEGGGDSVVGKENKIWDSESDSKSVGNDSNGVAFDGSGGNGSFGSGGAGDGSNGGGGGG</sequence>
<evidence type="ECO:0000313" key="3">
    <source>
        <dbReference type="Proteomes" id="UP000265520"/>
    </source>
</evidence>
<proteinExistence type="predicted"/>
<feature type="compositionally biased region" description="Gly residues" evidence="1">
    <location>
        <begin position="52"/>
        <end position="75"/>
    </location>
</feature>
<feature type="compositionally biased region" description="Basic and acidic residues" evidence="1">
    <location>
        <begin position="25"/>
        <end position="38"/>
    </location>
</feature>
<protein>
    <submittedName>
        <fullName evidence="2">Uncharacterized protein</fullName>
    </submittedName>
</protein>